<evidence type="ECO:0000256" key="1">
    <source>
        <dbReference type="SAM" id="MobiDB-lite"/>
    </source>
</evidence>
<dbReference type="AlphaFoldDB" id="A0AAV4AHP0"/>
<evidence type="ECO:0000313" key="2">
    <source>
        <dbReference type="EMBL" id="GFO10691.1"/>
    </source>
</evidence>
<evidence type="ECO:0000313" key="3">
    <source>
        <dbReference type="Proteomes" id="UP000735302"/>
    </source>
</evidence>
<sequence>MQHAGQFGDRYGAQPRGHVARISSAVPRLPWSYIPSRGCGTSTGIDPSPIRRRMTSRLGSVGQRRPPISGEGCGRRGMMMSDRHYCRAVTTSISRIQPSPIRVAPHGQQGAHTMGVSLSIISSPGELRWIEVGDSKKRSRRTITQERKWGEKTKQDVAHVPEKGSFCMGYTLF</sequence>
<accession>A0AAV4AHP0</accession>
<dbReference type="Proteomes" id="UP000735302">
    <property type="component" value="Unassembled WGS sequence"/>
</dbReference>
<keyword evidence="3" id="KW-1185">Reference proteome</keyword>
<reference evidence="2 3" key="1">
    <citation type="journal article" date="2021" name="Elife">
        <title>Chloroplast acquisition without the gene transfer in kleptoplastic sea slugs, Plakobranchus ocellatus.</title>
        <authorList>
            <person name="Maeda T."/>
            <person name="Takahashi S."/>
            <person name="Yoshida T."/>
            <person name="Shimamura S."/>
            <person name="Takaki Y."/>
            <person name="Nagai Y."/>
            <person name="Toyoda A."/>
            <person name="Suzuki Y."/>
            <person name="Arimoto A."/>
            <person name="Ishii H."/>
            <person name="Satoh N."/>
            <person name="Nishiyama T."/>
            <person name="Hasebe M."/>
            <person name="Maruyama T."/>
            <person name="Minagawa J."/>
            <person name="Obokata J."/>
            <person name="Shigenobu S."/>
        </authorList>
    </citation>
    <scope>NUCLEOTIDE SEQUENCE [LARGE SCALE GENOMIC DNA]</scope>
</reference>
<organism evidence="2 3">
    <name type="scientific">Plakobranchus ocellatus</name>
    <dbReference type="NCBI Taxonomy" id="259542"/>
    <lineage>
        <taxon>Eukaryota</taxon>
        <taxon>Metazoa</taxon>
        <taxon>Spiralia</taxon>
        <taxon>Lophotrochozoa</taxon>
        <taxon>Mollusca</taxon>
        <taxon>Gastropoda</taxon>
        <taxon>Heterobranchia</taxon>
        <taxon>Euthyneura</taxon>
        <taxon>Panpulmonata</taxon>
        <taxon>Sacoglossa</taxon>
        <taxon>Placobranchoidea</taxon>
        <taxon>Plakobranchidae</taxon>
        <taxon>Plakobranchus</taxon>
    </lineage>
</organism>
<proteinExistence type="predicted"/>
<feature type="region of interest" description="Disordered" evidence="1">
    <location>
        <begin position="57"/>
        <end position="76"/>
    </location>
</feature>
<dbReference type="EMBL" id="BLXT01004203">
    <property type="protein sequence ID" value="GFO10691.1"/>
    <property type="molecule type" value="Genomic_DNA"/>
</dbReference>
<comment type="caution">
    <text evidence="2">The sequence shown here is derived from an EMBL/GenBank/DDBJ whole genome shotgun (WGS) entry which is preliminary data.</text>
</comment>
<name>A0AAV4AHP0_9GAST</name>
<protein>
    <submittedName>
        <fullName evidence="2">Uncharacterized protein</fullName>
    </submittedName>
</protein>
<gene>
    <name evidence="2" type="ORF">PoB_003719600</name>
</gene>